<dbReference type="OrthoDB" id="693375at2759"/>
<name>A0A3L6SJP5_PANMI</name>
<accession>A0A3L6SJP5</accession>
<dbReference type="EMBL" id="PQIB02000004">
    <property type="protein sequence ID" value="RLN22811.1"/>
    <property type="molecule type" value="Genomic_DNA"/>
</dbReference>
<dbReference type="InterPro" id="IPR046533">
    <property type="entry name" value="DUF6598"/>
</dbReference>
<dbReference type="PANTHER" id="PTHR33065">
    <property type="entry name" value="OS07G0486400 PROTEIN"/>
    <property type="match status" value="1"/>
</dbReference>
<dbReference type="Pfam" id="PF20241">
    <property type="entry name" value="DUF6598"/>
    <property type="match status" value="1"/>
</dbReference>
<organism evidence="2 3">
    <name type="scientific">Panicum miliaceum</name>
    <name type="common">Proso millet</name>
    <name type="synonym">Broomcorn millet</name>
    <dbReference type="NCBI Taxonomy" id="4540"/>
    <lineage>
        <taxon>Eukaryota</taxon>
        <taxon>Viridiplantae</taxon>
        <taxon>Streptophyta</taxon>
        <taxon>Embryophyta</taxon>
        <taxon>Tracheophyta</taxon>
        <taxon>Spermatophyta</taxon>
        <taxon>Magnoliopsida</taxon>
        <taxon>Liliopsida</taxon>
        <taxon>Poales</taxon>
        <taxon>Poaceae</taxon>
        <taxon>PACMAD clade</taxon>
        <taxon>Panicoideae</taxon>
        <taxon>Panicodae</taxon>
        <taxon>Paniceae</taxon>
        <taxon>Panicinae</taxon>
        <taxon>Panicum</taxon>
        <taxon>Panicum sect. Panicum</taxon>
    </lineage>
</organism>
<dbReference type="PANTHER" id="PTHR33065:SF163">
    <property type="entry name" value="OS05G0112700 PROTEIN"/>
    <property type="match status" value="1"/>
</dbReference>
<dbReference type="AlphaFoldDB" id="A0A3L6SJP5"/>
<comment type="caution">
    <text evidence="2">The sequence shown here is derived from an EMBL/GenBank/DDBJ whole genome shotgun (WGS) entry which is preliminary data.</text>
</comment>
<dbReference type="Proteomes" id="UP000275267">
    <property type="component" value="Unassembled WGS sequence"/>
</dbReference>
<proteinExistence type="predicted"/>
<protein>
    <recommendedName>
        <fullName evidence="1">DUF6598 domain-containing protein</fullName>
    </recommendedName>
</protein>
<evidence type="ECO:0000313" key="2">
    <source>
        <dbReference type="EMBL" id="RLN22811.1"/>
    </source>
</evidence>
<keyword evidence="3" id="KW-1185">Reference proteome</keyword>
<evidence type="ECO:0000259" key="1">
    <source>
        <dbReference type="Pfam" id="PF20241"/>
    </source>
</evidence>
<evidence type="ECO:0000313" key="3">
    <source>
        <dbReference type="Proteomes" id="UP000275267"/>
    </source>
</evidence>
<dbReference type="STRING" id="4540.A0A3L6SJP5"/>
<reference evidence="3" key="1">
    <citation type="journal article" date="2019" name="Nat. Commun.">
        <title>The genome of broomcorn millet.</title>
        <authorList>
            <person name="Zou C."/>
            <person name="Miki D."/>
            <person name="Li D."/>
            <person name="Tang Q."/>
            <person name="Xiao L."/>
            <person name="Rajput S."/>
            <person name="Deng P."/>
            <person name="Jia W."/>
            <person name="Huang R."/>
            <person name="Zhang M."/>
            <person name="Sun Y."/>
            <person name="Hu J."/>
            <person name="Fu X."/>
            <person name="Schnable P.S."/>
            <person name="Li F."/>
            <person name="Zhang H."/>
            <person name="Feng B."/>
            <person name="Zhu X."/>
            <person name="Liu R."/>
            <person name="Schnable J.C."/>
            <person name="Zhu J.-K."/>
            <person name="Zhang H."/>
        </authorList>
    </citation>
    <scope>NUCLEOTIDE SEQUENCE [LARGE SCALE GENOMIC DNA]</scope>
</reference>
<feature type="domain" description="DUF6598" evidence="1">
    <location>
        <begin position="2"/>
        <end position="123"/>
    </location>
</feature>
<sequence>MYSVIKTISSVSRLSEVDLMFAYVKKALEGTIEIRVLSGPDEAFDGKITARTTDVPHHTLLYDSDVDEAITLGDDRVLRLLRRVVAVSKGELLMISICCRSGDQSAGTAHCVCEFAPRTEGADRCLLRSTLLFK</sequence>
<gene>
    <name evidence="2" type="ORF">C2845_PM07G31820</name>
</gene>